<dbReference type="NCBIfam" id="NF047864">
    <property type="entry name" value="CBU_0592_membra"/>
    <property type="match status" value="1"/>
</dbReference>
<dbReference type="EMBL" id="JAJTTC010000005">
    <property type="protein sequence ID" value="MCF0063817.1"/>
    <property type="molecule type" value="Genomic_DNA"/>
</dbReference>
<sequence length="85" mass="9483">MNQATWIETIGWAGAIFYVLAYLLLTAGILKSSGYNFHFLNMLGAAGLIVDSYYHADNPNLAVNSIWLVIGLFAVIKRFSKRSNR</sequence>
<dbReference type="InterPro" id="IPR058058">
    <property type="entry name" value="CBU_0592-like"/>
</dbReference>
<evidence type="ECO:0000313" key="3">
    <source>
        <dbReference type="EMBL" id="MCF0063817.1"/>
    </source>
</evidence>
<name>A0A9X1PLY8_9BACT</name>
<proteinExistence type="predicted"/>
<protein>
    <recommendedName>
        <fullName evidence="2">CBU-0592-like domain-containing protein</fullName>
    </recommendedName>
</protein>
<dbReference type="AlphaFoldDB" id="A0A9X1PLY8"/>
<dbReference type="Pfam" id="PF26604">
    <property type="entry name" value="CBU_0592"/>
    <property type="match status" value="1"/>
</dbReference>
<accession>A0A9X1PLY8</accession>
<keyword evidence="1" id="KW-0472">Membrane</keyword>
<keyword evidence="4" id="KW-1185">Reference proteome</keyword>
<dbReference type="RefSeq" id="WP_234656741.1">
    <property type="nucleotide sequence ID" value="NZ_CP094997.1"/>
</dbReference>
<dbReference type="Proteomes" id="UP001139000">
    <property type="component" value="Unassembled WGS sequence"/>
</dbReference>
<evidence type="ECO:0000313" key="4">
    <source>
        <dbReference type="Proteomes" id="UP001139000"/>
    </source>
</evidence>
<gene>
    <name evidence="3" type="ORF">LXM26_20045</name>
</gene>
<organism evidence="3 4">
    <name type="scientific">Dyadobacter chenwenxiniae</name>
    <dbReference type="NCBI Taxonomy" id="2906456"/>
    <lineage>
        <taxon>Bacteria</taxon>
        <taxon>Pseudomonadati</taxon>
        <taxon>Bacteroidota</taxon>
        <taxon>Cytophagia</taxon>
        <taxon>Cytophagales</taxon>
        <taxon>Spirosomataceae</taxon>
        <taxon>Dyadobacter</taxon>
    </lineage>
</organism>
<comment type="caution">
    <text evidence="3">The sequence shown here is derived from an EMBL/GenBank/DDBJ whole genome shotgun (WGS) entry which is preliminary data.</text>
</comment>
<reference evidence="3" key="1">
    <citation type="submission" date="2021-12" db="EMBL/GenBank/DDBJ databases">
        <title>Novel species in genus Dyadobacter.</title>
        <authorList>
            <person name="Ma C."/>
        </authorList>
    </citation>
    <scope>NUCLEOTIDE SEQUENCE</scope>
    <source>
        <strain evidence="3">LJ419</strain>
    </source>
</reference>
<feature type="transmembrane region" description="Helical" evidence="1">
    <location>
        <begin position="61"/>
        <end position="79"/>
    </location>
</feature>
<keyword evidence="1" id="KW-1133">Transmembrane helix</keyword>
<evidence type="ECO:0000259" key="2">
    <source>
        <dbReference type="Pfam" id="PF26604"/>
    </source>
</evidence>
<feature type="transmembrane region" description="Helical" evidence="1">
    <location>
        <begin position="6"/>
        <end position="25"/>
    </location>
</feature>
<evidence type="ECO:0000256" key="1">
    <source>
        <dbReference type="SAM" id="Phobius"/>
    </source>
</evidence>
<feature type="domain" description="CBU-0592-like" evidence="2">
    <location>
        <begin position="8"/>
        <end position="82"/>
    </location>
</feature>
<keyword evidence="1" id="KW-0812">Transmembrane</keyword>